<dbReference type="Gene3D" id="2.10.10.30">
    <property type="match status" value="1"/>
</dbReference>
<dbReference type="SUPFAM" id="SSF69349">
    <property type="entry name" value="Phage fibre proteins"/>
    <property type="match status" value="1"/>
</dbReference>
<keyword evidence="3" id="KW-1185">Reference proteome</keyword>
<dbReference type="EMBL" id="MW712719">
    <property type="protein sequence ID" value="QWY79661.1"/>
    <property type="molecule type" value="Genomic_DNA"/>
</dbReference>
<name>A0A8F3IM10_9CAUD</name>
<gene>
    <name evidence="2" type="primary">31</name>
    <name evidence="2" type="ORF">SEA_PERSISTENCE_31</name>
</gene>
<evidence type="ECO:0000313" key="2">
    <source>
        <dbReference type="EMBL" id="QWY79661.1"/>
    </source>
</evidence>
<dbReference type="Pfam" id="PF18454">
    <property type="entry name" value="Mtd_N"/>
    <property type="match status" value="1"/>
</dbReference>
<dbReference type="Gene3D" id="2.60.120.560">
    <property type="entry name" value="Exo-inulinase, domain 1"/>
    <property type="match status" value="1"/>
</dbReference>
<organism evidence="2 3">
    <name type="scientific">Arthrobacter phage Persistence</name>
    <dbReference type="NCBI Taxonomy" id="2836007"/>
    <lineage>
        <taxon>Viruses</taxon>
        <taxon>Duplodnaviria</taxon>
        <taxon>Heunggongvirae</taxon>
        <taxon>Uroviricota</taxon>
        <taxon>Caudoviricetes</taxon>
        <taxon>Persistencevirus</taxon>
        <taxon>Persistencevirus persistence</taxon>
    </lineage>
</organism>
<dbReference type="Proteomes" id="UP000693837">
    <property type="component" value="Segment"/>
</dbReference>
<protein>
    <submittedName>
        <fullName evidence="2">Hydrolase</fullName>
    </submittedName>
</protein>
<dbReference type="GeneID" id="77931908"/>
<accession>A0A8F3IM10</accession>
<dbReference type="RefSeq" id="YP_010656032.1">
    <property type="nucleotide sequence ID" value="NC_070834.1"/>
</dbReference>
<dbReference type="KEGG" id="vg:77931908"/>
<evidence type="ECO:0000259" key="1">
    <source>
        <dbReference type="Pfam" id="PF18454"/>
    </source>
</evidence>
<evidence type="ECO:0000313" key="3">
    <source>
        <dbReference type="Proteomes" id="UP000693837"/>
    </source>
</evidence>
<sequence>MANRIQYRRDTAAAWVAANPVLALGEPAYETDTKKRKIGDGSTAWNSLGYQPDAATVAAKLDVFGAVEAVPFINFGDSYGNGSQGADQASRPFNRLSVRWRTGTINGKAVAGTRMDEIATAVKANWTPNGRGLVGFSDGVINDEKQYGDLTGISTTVEAFRSALAYLTARAVNDTTTAAFSFGTGWTTGTTSTVGSTVDFAFTGATGYLLVNFVTATGGVFTIKNGAGTTVATVNTGGYKQNFTGAVKLTGNASTGTTYRATLSSGTMTVVGVAATSPYPPIILWDKPGQFSADATEYNRMKAYLDACSAIAPDFPTLIQVDAGSGWDYTTMISEDGVHRNDPGNLFVANRIQTELSNYLAGGFKQGLNRLNQGTGAAAAYTIPTPDYSVTYSADSFDRANSSTLGTTTTGGYAWTTANPANWSIASNQLTVNSTASTAPNDCLINDGQSDGTITVTKADVSASGIAFRISADGLTGYLLYKSGSAYQLAKRTGAAAYTNLVLTSGITPASGDVIKIVLNGSSIVVKVNGATAITTTDASYAGTRHGLWANSGVSGAFDNWSHTNAIV</sequence>
<reference evidence="2" key="1">
    <citation type="submission" date="2021-03" db="EMBL/GenBank/DDBJ databases">
        <authorList>
            <person name="Pedlow M.R."/>
            <person name="Nance H.A."/>
            <person name="Bradley A.M."/>
            <person name="Brown C.A."/>
            <person name="Channell S.A."/>
            <person name="Forbes A.M."/>
            <person name="Lovell B."/>
            <person name="Mcdonald B.E."/>
            <person name="Silva M.B."/>
            <person name="White G.J."/>
            <person name="Zack K.M."/>
            <person name="Garlena R.A."/>
            <person name="Russell D.A."/>
            <person name="Jacobs-Sera D."/>
            <person name="Hatfull G.F."/>
        </authorList>
    </citation>
    <scope>NUCLEOTIDE SEQUENCE</scope>
</reference>
<keyword evidence="2" id="KW-0378">Hydrolase</keyword>
<proteinExistence type="predicted"/>
<feature type="domain" description="Major tropism determinant N-terminal" evidence="1">
    <location>
        <begin position="5"/>
        <end position="43"/>
    </location>
</feature>
<dbReference type="GO" id="GO:0016787">
    <property type="term" value="F:hydrolase activity"/>
    <property type="evidence" value="ECO:0007669"/>
    <property type="project" value="UniProtKB-KW"/>
</dbReference>
<dbReference type="InterPro" id="IPR041352">
    <property type="entry name" value="Mtd_N"/>
</dbReference>